<sequence>MRNKNLDNKSLYIRQTFTKEYAELGEAFINKEKYLIQISAEEGKLLGLFIKMNNIKTIVEIGTLYGYSSILMARALLSDGHIYTIEKNNEYADIAAQNFADFKVDDKITLMRGNGLDQLKKLEAHSPFDMIFIDADKASYTDYLDWAELHIRQRGLIVADNTLLFDTIYLKSSPKWLSEKSWHNMKDFNARLANESKYYSMLIPTKEGMTVALKL</sequence>
<dbReference type="InterPro" id="IPR050362">
    <property type="entry name" value="Cation-dep_OMT"/>
</dbReference>
<evidence type="ECO:0000256" key="2">
    <source>
        <dbReference type="ARBA" id="ARBA00022679"/>
    </source>
</evidence>
<name>A0A8J3MP72_9RICK</name>
<evidence type="ECO:0000313" key="4">
    <source>
        <dbReference type="EMBL" id="GHM59733.1"/>
    </source>
</evidence>
<evidence type="ECO:0000256" key="1">
    <source>
        <dbReference type="ARBA" id="ARBA00022603"/>
    </source>
</evidence>
<organism evidence="4 5">
    <name type="scientific">Candidatus Mesenet longicola</name>
    <dbReference type="NCBI Taxonomy" id="1892558"/>
    <lineage>
        <taxon>Bacteria</taxon>
        <taxon>Pseudomonadati</taxon>
        <taxon>Pseudomonadota</taxon>
        <taxon>Alphaproteobacteria</taxon>
        <taxon>Rickettsiales</taxon>
        <taxon>Anaplasmataceae</taxon>
        <taxon>Candidatus Mesenet</taxon>
    </lineage>
</organism>
<evidence type="ECO:0000313" key="5">
    <source>
        <dbReference type="Proteomes" id="UP000637906"/>
    </source>
</evidence>
<gene>
    <name evidence="4" type="ORF">sL5_07260</name>
</gene>
<dbReference type="Gene3D" id="3.40.50.150">
    <property type="entry name" value="Vaccinia Virus protein VP39"/>
    <property type="match status" value="1"/>
</dbReference>
<dbReference type="PANTHER" id="PTHR10509">
    <property type="entry name" value="O-METHYLTRANSFERASE-RELATED"/>
    <property type="match status" value="1"/>
</dbReference>
<dbReference type="GO" id="GO:0008757">
    <property type="term" value="F:S-adenosylmethionine-dependent methyltransferase activity"/>
    <property type="evidence" value="ECO:0007669"/>
    <property type="project" value="TreeGrafter"/>
</dbReference>
<reference evidence="4 5" key="1">
    <citation type="journal article" date="2021" name="Microb. Ecol.">
        <title>Candidatus Mesenet longicola: Novel Endosymbionts of Brontispa longissima that Induce Cytoplasmic Incompatibility.</title>
        <authorList>
            <person name="Takano S."/>
            <person name="Gotoh Y."/>
            <person name="Hayashi T."/>
        </authorList>
    </citation>
    <scope>NUCLEOTIDE SEQUENCE [LARGE SCALE GENOMIC DNA]</scope>
    <source>
        <strain evidence="4">L5</strain>
    </source>
</reference>
<dbReference type="Proteomes" id="UP000637906">
    <property type="component" value="Unassembled WGS sequence"/>
</dbReference>
<dbReference type="InterPro" id="IPR029063">
    <property type="entry name" value="SAM-dependent_MTases_sf"/>
</dbReference>
<keyword evidence="5" id="KW-1185">Reference proteome</keyword>
<evidence type="ECO:0000256" key="3">
    <source>
        <dbReference type="ARBA" id="ARBA00022691"/>
    </source>
</evidence>
<dbReference type="Pfam" id="PF01596">
    <property type="entry name" value="Methyltransf_3"/>
    <property type="match status" value="1"/>
</dbReference>
<keyword evidence="3" id="KW-0949">S-adenosyl-L-methionine</keyword>
<dbReference type="EMBL" id="BNGU01000031">
    <property type="protein sequence ID" value="GHM59733.1"/>
    <property type="molecule type" value="Genomic_DNA"/>
</dbReference>
<dbReference type="GO" id="GO:0032259">
    <property type="term" value="P:methylation"/>
    <property type="evidence" value="ECO:0007669"/>
    <property type="project" value="UniProtKB-KW"/>
</dbReference>
<dbReference type="InterPro" id="IPR002935">
    <property type="entry name" value="SAM_O-MeTrfase"/>
</dbReference>
<dbReference type="SUPFAM" id="SSF53335">
    <property type="entry name" value="S-adenosyl-L-methionine-dependent methyltransferases"/>
    <property type="match status" value="1"/>
</dbReference>
<dbReference type="PROSITE" id="PS51682">
    <property type="entry name" value="SAM_OMT_I"/>
    <property type="match status" value="1"/>
</dbReference>
<protein>
    <submittedName>
        <fullName evidence="4">O-methyltransferase</fullName>
    </submittedName>
</protein>
<dbReference type="AlphaFoldDB" id="A0A8J3MP72"/>
<dbReference type="GO" id="GO:0008171">
    <property type="term" value="F:O-methyltransferase activity"/>
    <property type="evidence" value="ECO:0007669"/>
    <property type="project" value="InterPro"/>
</dbReference>
<keyword evidence="1" id="KW-0489">Methyltransferase</keyword>
<proteinExistence type="predicted"/>
<comment type="caution">
    <text evidence="4">The sequence shown here is derived from an EMBL/GenBank/DDBJ whole genome shotgun (WGS) entry which is preliminary data.</text>
</comment>
<keyword evidence="2" id="KW-0808">Transferase</keyword>
<accession>A0A8J3MP72</accession>
<dbReference type="PANTHER" id="PTHR10509:SF14">
    <property type="entry name" value="CAFFEOYL-COA O-METHYLTRANSFERASE 3-RELATED"/>
    <property type="match status" value="1"/>
</dbReference>